<evidence type="ECO:0000256" key="2">
    <source>
        <dbReference type="SAM" id="Phobius"/>
    </source>
</evidence>
<dbReference type="GO" id="GO:0003677">
    <property type="term" value="F:DNA binding"/>
    <property type="evidence" value="ECO:0007669"/>
    <property type="project" value="TreeGrafter"/>
</dbReference>
<feature type="region of interest" description="Disordered" evidence="1">
    <location>
        <begin position="857"/>
        <end position="880"/>
    </location>
</feature>
<gene>
    <name evidence="3" type="ORF">ECC02_003298</name>
</gene>
<feature type="region of interest" description="Disordered" evidence="1">
    <location>
        <begin position="1052"/>
        <end position="1084"/>
    </location>
</feature>
<dbReference type="GO" id="GO:0031298">
    <property type="term" value="C:replication fork protection complex"/>
    <property type="evidence" value="ECO:0007669"/>
    <property type="project" value="TreeGrafter"/>
</dbReference>
<sequence>MENARSSISCLFGCIHLKSPFFFFFFFFWSLKDNTRFHLSIYMSVEAVKRQILNAISVLNIPLTRLPSEQRVVEACSAAKLLRNRVLREHTRVEENIEAIRQKRLYDNSDSDDENEEFSEFENTGFTYDLQKLARQDFIFISEMMVMENVVIPLLLAHGMNFSSTLLPQLLKLLTAMLLPVPFYSMERPRQMDFVCRLMERCGTDEFFTLLIQSVAPVAEKRSQGVIQKEDVVLLEVVLKMVTLFFTGRKEAMSNVIGAFARNHGIELFLVIINQNYARIESKRNSSNVEALGEEVHANSEKKKCDDSVIVFLDDQNEEEPGIVVLDENVALERHDKRAEFGKELDDDDDFVVQQVVVEEVEEGETEGESLDSSDSSTEESESVSNQYNARIIELLECDEQLWKWNMHIVTAMAAILRSTSPVELAQLVFVSKFQQQSSHQTMGMFESGKGLRECKKELDRWRQVARSCNGAISSNGLLVRGKSSRLQGEIGVIGCTSTLLGLRSKDPLEKVQDIDLRKRGRFIKGMYDDSNTAWILPLPIKIQLAQQCLSFICLGFEPLNMMVWNRLAHTITSFESIVRERNELISGHKSSGEDIEITTHIDKAVLESAQNVLDYLSICASLLRYTREVIRLNREENEAPSDDFRRQWQSISSIISLDHICHGFELLRVFSSSPDFRRRFDVVIVVNYLAELFMTLNHLIDGDIVKDTAVVVAAHALASSVLYNEKNITLIFESISRFSARVLPPNKAGMIVLLVYSVLTLMERCSFGGRVLFPKCKKKKNEETVMYETEDRGTAELLESNKRIRIDGLDTLEESNNGSGNEGDAITRVKGNEIAIQSTPVPISLEDVHLYQGEIVSPDGEGRENSSENASFTSSSHANVSNLTSEREVSIGDYFKRLGTVKNMRLILTSLRHWRTNDVDLNNGLVYLIRAFVLEGMGTIFFNAPFLFVMRDILSHGQDFHNALHNVCDQVVYDFFNPSFAKLLDEKRKNRSDMSLPFFGGAQSFLGFEVALRCVRSLFSLNSTDYSILEEKGLPHLTDFTVIPLKDETQSDKDVEHEEFSSAQVSPVRKSRRKNKVSLPENRNGIEENEKVFSVDVPIEIPIESHFDEMATEEFQV</sequence>
<protein>
    <submittedName>
        <fullName evidence="3">Uncharacterized protein</fullName>
    </submittedName>
</protein>
<dbReference type="GO" id="GO:0006281">
    <property type="term" value="P:DNA repair"/>
    <property type="evidence" value="ECO:0007669"/>
    <property type="project" value="TreeGrafter"/>
</dbReference>
<dbReference type="VEuPathDB" id="TriTrypDB:ECC02_003298"/>
<dbReference type="VEuPathDB" id="TriTrypDB:BCY84_16017"/>
<name>A0A7J6YAX4_TRYCR</name>
<feature type="transmembrane region" description="Helical" evidence="2">
    <location>
        <begin position="6"/>
        <end position="29"/>
    </location>
</feature>
<feature type="compositionally biased region" description="Basic and acidic residues" evidence="1">
    <location>
        <begin position="1052"/>
        <end position="1061"/>
    </location>
</feature>
<keyword evidence="2" id="KW-1133">Transmembrane helix</keyword>
<keyword evidence="2" id="KW-0812">Transmembrane</keyword>
<dbReference type="InterPro" id="IPR044998">
    <property type="entry name" value="Timeless"/>
</dbReference>
<evidence type="ECO:0000313" key="4">
    <source>
        <dbReference type="Proteomes" id="UP000583944"/>
    </source>
</evidence>
<feature type="compositionally biased region" description="Low complexity" evidence="1">
    <location>
        <begin position="868"/>
        <end position="877"/>
    </location>
</feature>
<organism evidence="3 4">
    <name type="scientific">Trypanosoma cruzi</name>
    <dbReference type="NCBI Taxonomy" id="5693"/>
    <lineage>
        <taxon>Eukaryota</taxon>
        <taxon>Discoba</taxon>
        <taxon>Euglenozoa</taxon>
        <taxon>Kinetoplastea</taxon>
        <taxon>Metakinetoplastina</taxon>
        <taxon>Trypanosomatida</taxon>
        <taxon>Trypanosomatidae</taxon>
        <taxon>Trypanosoma</taxon>
        <taxon>Schizotrypanum</taxon>
    </lineage>
</organism>
<dbReference type="AlphaFoldDB" id="A0A7J6YAX4"/>
<comment type="caution">
    <text evidence="3">The sequence shown here is derived from an EMBL/GenBank/DDBJ whole genome shotgun (WGS) entry which is preliminary data.</text>
</comment>
<evidence type="ECO:0000256" key="1">
    <source>
        <dbReference type="SAM" id="MobiDB-lite"/>
    </source>
</evidence>
<dbReference type="Proteomes" id="UP000583944">
    <property type="component" value="Unassembled WGS sequence"/>
</dbReference>
<evidence type="ECO:0000313" key="3">
    <source>
        <dbReference type="EMBL" id="KAF5223566.1"/>
    </source>
</evidence>
<dbReference type="PANTHER" id="PTHR22940:SF4">
    <property type="entry name" value="PROTEIN TIMELESS HOMOLOG"/>
    <property type="match status" value="1"/>
</dbReference>
<dbReference type="GO" id="GO:0000076">
    <property type="term" value="P:DNA replication checkpoint signaling"/>
    <property type="evidence" value="ECO:0007669"/>
    <property type="project" value="TreeGrafter"/>
</dbReference>
<reference evidence="3 4" key="1">
    <citation type="journal article" date="2019" name="Genome Biol. Evol.">
        <title>Nanopore Sequencing Significantly Improves Genome Assembly of the Protozoan Parasite Trypanosoma cruzi.</title>
        <authorList>
            <person name="Diaz-Viraque F."/>
            <person name="Pita S."/>
            <person name="Greif G."/>
            <person name="de Souza R.C.M."/>
            <person name="Iraola G."/>
            <person name="Robello C."/>
        </authorList>
    </citation>
    <scope>NUCLEOTIDE SEQUENCE [LARGE SCALE GENOMIC DNA]</scope>
    <source>
        <strain evidence="3 4">Berenice</strain>
    </source>
</reference>
<dbReference type="PANTHER" id="PTHR22940">
    <property type="entry name" value="TIMEOUT/TIMELESS-2"/>
    <property type="match status" value="1"/>
</dbReference>
<dbReference type="GO" id="GO:0043111">
    <property type="term" value="P:replication fork arrest"/>
    <property type="evidence" value="ECO:0007669"/>
    <property type="project" value="TreeGrafter"/>
</dbReference>
<proteinExistence type="predicted"/>
<accession>A0A7J6YAX4</accession>
<feature type="compositionally biased region" description="Acidic residues" evidence="1">
    <location>
        <begin position="361"/>
        <end position="382"/>
    </location>
</feature>
<dbReference type="EMBL" id="JABDHM010000018">
    <property type="protein sequence ID" value="KAF5223566.1"/>
    <property type="molecule type" value="Genomic_DNA"/>
</dbReference>
<keyword evidence="2" id="KW-0472">Membrane</keyword>
<feature type="region of interest" description="Disordered" evidence="1">
    <location>
        <begin position="361"/>
        <end position="383"/>
    </location>
</feature>